<evidence type="ECO:0000256" key="1">
    <source>
        <dbReference type="SAM" id="Phobius"/>
    </source>
</evidence>
<dbReference type="EMBL" id="BCNV01000011">
    <property type="protein sequence ID" value="GAS85687.1"/>
    <property type="molecule type" value="Genomic_DNA"/>
</dbReference>
<reference evidence="3" key="2">
    <citation type="submission" date="2016-01" db="EMBL/GenBank/DDBJ databases">
        <title>Draft Genome Sequence of Paenibacillus amylolyticus Heshi-A3 that Was Isolated from Fermented Rice Bran with Aging Salted Mackerel, Which Was Named Heshiko as Traditional Fermented Seafood in Japan.</title>
        <authorList>
            <person name="Akuzawa S."/>
            <person name="Nakagawa J."/>
            <person name="Kanekatsu T."/>
            <person name="Kubota E."/>
            <person name="Ohtake R."/>
            <person name="Suzuki T."/>
            <person name="Kanesaki Y."/>
        </authorList>
    </citation>
    <scope>NUCLEOTIDE SEQUENCE [LARGE SCALE GENOMIC DNA]</scope>
    <source>
        <strain evidence="3">Heshi-A3</strain>
    </source>
</reference>
<feature type="transmembrane region" description="Helical" evidence="1">
    <location>
        <begin position="50"/>
        <end position="75"/>
    </location>
</feature>
<reference evidence="2 3" key="1">
    <citation type="journal article" date="2016" name="Genome Announc.">
        <title>Draft Genome Sequence of Paenibacillus amylolyticus Heshi-A3, Isolated from Fermented Rice Bran in a Japanese Fermented Seafood Dish.</title>
        <authorList>
            <person name="Akuzawa S."/>
            <person name="Nagaoka J."/>
            <person name="Kanekatsu M."/>
            <person name="Kubota E."/>
            <person name="Ohtake R."/>
            <person name="Suzuki T."/>
            <person name="Kanesaki Y."/>
        </authorList>
    </citation>
    <scope>NUCLEOTIDE SEQUENCE [LARGE SCALE GENOMIC DNA]</scope>
    <source>
        <strain evidence="2 3">Heshi-A3</strain>
    </source>
</reference>
<evidence type="ECO:0000313" key="3">
    <source>
        <dbReference type="Proteomes" id="UP000069697"/>
    </source>
</evidence>
<gene>
    <name evidence="2" type="ORF">PAHA3_5821</name>
</gene>
<comment type="caution">
    <text evidence="2">The sequence shown here is derived from an EMBL/GenBank/DDBJ whole genome shotgun (WGS) entry which is preliminary data.</text>
</comment>
<feature type="transmembrane region" description="Helical" evidence="1">
    <location>
        <begin position="7"/>
        <end position="38"/>
    </location>
</feature>
<keyword evidence="1" id="KW-1133">Transmembrane helix</keyword>
<keyword evidence="1" id="KW-0472">Membrane</keyword>
<feature type="transmembrane region" description="Helical" evidence="1">
    <location>
        <begin position="87"/>
        <end position="114"/>
    </location>
</feature>
<dbReference type="PANTHER" id="PTHR39165:SF1">
    <property type="entry name" value="DUF456 DOMAIN-CONTAINING PROTEIN"/>
    <property type="match status" value="1"/>
</dbReference>
<evidence type="ECO:0000313" key="2">
    <source>
        <dbReference type="EMBL" id="GAS85687.1"/>
    </source>
</evidence>
<keyword evidence="1" id="KW-0812">Transmembrane</keyword>
<proteinExistence type="predicted"/>
<sequence length="163" mass="17519">MLATIAWILIVLLFAVGMAGTVYPILPGAVAIFFAFLVYGWFFSFDPFGVWFWIIQILIVVVLFVADYVVSAWGVKKFGGSKLSTTLSTIGVIIGPFVIPAFGLVLGPFIGAFIGELIGGSSPSKASKVGFGSVVGLFTSTVMKIILQIVMIVLFIIWVVRFA</sequence>
<dbReference type="PANTHER" id="PTHR39165">
    <property type="entry name" value="IG HYPOTHETICAL 17883"/>
    <property type="match status" value="1"/>
</dbReference>
<dbReference type="InterPro" id="IPR007403">
    <property type="entry name" value="DUF456"/>
</dbReference>
<accession>A0A100VTA1</accession>
<organism evidence="2 3">
    <name type="scientific">Paenibacillus amylolyticus</name>
    <dbReference type="NCBI Taxonomy" id="1451"/>
    <lineage>
        <taxon>Bacteria</taxon>
        <taxon>Bacillati</taxon>
        <taxon>Bacillota</taxon>
        <taxon>Bacilli</taxon>
        <taxon>Bacillales</taxon>
        <taxon>Paenibacillaceae</taxon>
        <taxon>Paenibacillus</taxon>
    </lineage>
</organism>
<feature type="transmembrane region" description="Helical" evidence="1">
    <location>
        <begin position="134"/>
        <end position="160"/>
    </location>
</feature>
<protein>
    <recommendedName>
        <fullName evidence="4">DUF456 domain-containing protein</fullName>
    </recommendedName>
</protein>
<evidence type="ECO:0008006" key="4">
    <source>
        <dbReference type="Google" id="ProtNLM"/>
    </source>
</evidence>
<dbReference type="AlphaFoldDB" id="A0A100VTA1"/>
<dbReference type="Pfam" id="PF04306">
    <property type="entry name" value="DUF456"/>
    <property type="match status" value="1"/>
</dbReference>
<dbReference type="Proteomes" id="UP000069697">
    <property type="component" value="Unassembled WGS sequence"/>
</dbReference>
<name>A0A100VTA1_PAEAM</name>